<keyword evidence="3" id="KW-0482">Metalloprotease</keyword>
<reference evidence="3 4" key="1">
    <citation type="submission" date="2020-05" db="EMBL/GenBank/DDBJ databases">
        <title>Complete genome sequence of Deefgea sp. D17.</title>
        <authorList>
            <person name="Bae J.-W."/>
            <person name="Han J.E."/>
        </authorList>
    </citation>
    <scope>NUCLEOTIDE SEQUENCE [LARGE SCALE GENOMIC DNA]</scope>
    <source>
        <strain evidence="3 4">D17</strain>
    </source>
</reference>
<feature type="transmembrane region" description="Helical" evidence="1">
    <location>
        <begin position="69"/>
        <end position="88"/>
    </location>
</feature>
<dbReference type="Proteomes" id="UP000504844">
    <property type="component" value="Chromosome"/>
</dbReference>
<sequence>MHFLPFAALFAASLLAILGFATRYYLPILLVAYGAAAQLGLITAWAVLPMALLVLAGWGMCAQRRSVRLLAHLGFVGTALALMLHRFAGFNNPMVFAPQALSADALPFALYLNLDKPLIGFSLLLIFPLLAQRMSIQKTLGAAMVPLIAAMAVMVPLAISWHVVAWQPKWPEMTALWLLNNFLLVCMAEEVFFRAYIQGHLSRWLAHWPYGAAIAVCLAALLFGLAHMAGGWLWVVLATIAGVAYGVAYRYGGLLAAMLAHFGLNALHFTLLTYPMLRN</sequence>
<feature type="transmembrane region" description="Helical" evidence="1">
    <location>
        <begin position="205"/>
        <end position="225"/>
    </location>
</feature>
<dbReference type="GO" id="GO:0080120">
    <property type="term" value="P:CAAX-box protein maturation"/>
    <property type="evidence" value="ECO:0007669"/>
    <property type="project" value="UniProtKB-ARBA"/>
</dbReference>
<gene>
    <name evidence="3" type="ORF">HQN60_15210</name>
</gene>
<dbReference type="KEGG" id="dee:HQN60_15210"/>
<feature type="transmembrane region" description="Helical" evidence="1">
    <location>
        <begin position="31"/>
        <end position="57"/>
    </location>
</feature>
<keyword evidence="3" id="KW-0378">Hydrolase</keyword>
<evidence type="ECO:0000313" key="4">
    <source>
        <dbReference type="Proteomes" id="UP000504844"/>
    </source>
</evidence>
<dbReference type="AlphaFoldDB" id="A0A6M8SU76"/>
<dbReference type="GO" id="GO:0008237">
    <property type="term" value="F:metallopeptidase activity"/>
    <property type="evidence" value="ECO:0007669"/>
    <property type="project" value="UniProtKB-KW"/>
</dbReference>
<dbReference type="GO" id="GO:0006508">
    <property type="term" value="P:proteolysis"/>
    <property type="evidence" value="ECO:0007669"/>
    <property type="project" value="UniProtKB-KW"/>
</dbReference>
<dbReference type="Pfam" id="PF02517">
    <property type="entry name" value="Rce1-like"/>
    <property type="match status" value="1"/>
</dbReference>
<protein>
    <submittedName>
        <fullName evidence="3">CPBP family intramembrane metalloprotease</fullName>
    </submittedName>
</protein>
<keyword evidence="4" id="KW-1185">Reference proteome</keyword>
<name>A0A6M8SU76_9NEIS</name>
<evidence type="ECO:0000259" key="2">
    <source>
        <dbReference type="Pfam" id="PF02517"/>
    </source>
</evidence>
<organism evidence="3 4">
    <name type="scientific">Deefgea piscis</name>
    <dbReference type="NCBI Taxonomy" id="2739061"/>
    <lineage>
        <taxon>Bacteria</taxon>
        <taxon>Pseudomonadati</taxon>
        <taxon>Pseudomonadota</taxon>
        <taxon>Betaproteobacteria</taxon>
        <taxon>Neisseriales</taxon>
        <taxon>Chitinibacteraceae</taxon>
        <taxon>Deefgea</taxon>
    </lineage>
</organism>
<feature type="transmembrane region" description="Helical" evidence="1">
    <location>
        <begin position="108"/>
        <end position="131"/>
    </location>
</feature>
<feature type="transmembrane region" description="Helical" evidence="1">
    <location>
        <begin position="143"/>
        <end position="163"/>
    </location>
</feature>
<proteinExistence type="predicted"/>
<accession>A0A6M8SU76</accession>
<feature type="domain" description="CAAX prenyl protease 2/Lysostaphin resistance protein A-like" evidence="2">
    <location>
        <begin position="173"/>
        <end position="267"/>
    </location>
</feature>
<dbReference type="InterPro" id="IPR003675">
    <property type="entry name" value="Rce1/LyrA-like_dom"/>
</dbReference>
<keyword evidence="1" id="KW-0812">Transmembrane</keyword>
<feature type="transmembrane region" description="Helical" evidence="1">
    <location>
        <begin position="255"/>
        <end position="277"/>
    </location>
</feature>
<keyword evidence="3" id="KW-0645">Protease</keyword>
<feature type="transmembrane region" description="Helical" evidence="1">
    <location>
        <begin position="175"/>
        <end position="193"/>
    </location>
</feature>
<evidence type="ECO:0000313" key="3">
    <source>
        <dbReference type="EMBL" id="QKJ68241.1"/>
    </source>
</evidence>
<evidence type="ECO:0000256" key="1">
    <source>
        <dbReference type="SAM" id="Phobius"/>
    </source>
</evidence>
<feature type="transmembrane region" description="Helical" evidence="1">
    <location>
        <begin position="231"/>
        <end position="248"/>
    </location>
</feature>
<keyword evidence="1" id="KW-1133">Transmembrane helix</keyword>
<dbReference type="EMBL" id="CP054143">
    <property type="protein sequence ID" value="QKJ68241.1"/>
    <property type="molecule type" value="Genomic_DNA"/>
</dbReference>
<keyword evidence="1" id="KW-0472">Membrane</keyword>
<dbReference type="GO" id="GO:0004175">
    <property type="term" value="F:endopeptidase activity"/>
    <property type="evidence" value="ECO:0007669"/>
    <property type="project" value="UniProtKB-ARBA"/>
</dbReference>